<reference evidence="3" key="1">
    <citation type="submission" date="2015-06" db="EMBL/GenBank/DDBJ databases">
        <authorList>
            <person name="Hoefler B.C."/>
            <person name="Straight P.D."/>
        </authorList>
    </citation>
    <scope>NUCLEOTIDE SEQUENCE</scope>
</reference>
<feature type="domain" description="BEN" evidence="2">
    <location>
        <begin position="240"/>
        <end position="345"/>
    </location>
</feature>
<feature type="compositionally biased region" description="Polar residues" evidence="1">
    <location>
        <begin position="173"/>
        <end position="190"/>
    </location>
</feature>
<accession>A0A0K8V236</accession>
<dbReference type="AlphaFoldDB" id="A0A0K8V236"/>
<name>A0A0K8V236_BACLA</name>
<organism evidence="3">
    <name type="scientific">Bactrocera latifrons</name>
    <name type="common">Malaysian fruit fly</name>
    <name type="synonym">Chaetodacus latifrons</name>
    <dbReference type="NCBI Taxonomy" id="174628"/>
    <lineage>
        <taxon>Eukaryota</taxon>
        <taxon>Metazoa</taxon>
        <taxon>Ecdysozoa</taxon>
        <taxon>Arthropoda</taxon>
        <taxon>Hexapoda</taxon>
        <taxon>Insecta</taxon>
        <taxon>Pterygota</taxon>
        <taxon>Neoptera</taxon>
        <taxon>Endopterygota</taxon>
        <taxon>Diptera</taxon>
        <taxon>Brachycera</taxon>
        <taxon>Muscomorpha</taxon>
        <taxon>Tephritoidea</taxon>
        <taxon>Tephritidae</taxon>
        <taxon>Bactrocera</taxon>
        <taxon>Bactrocera</taxon>
    </lineage>
</organism>
<dbReference type="PROSITE" id="PS51457">
    <property type="entry name" value="BEN"/>
    <property type="match status" value="1"/>
</dbReference>
<dbReference type="Pfam" id="PF10523">
    <property type="entry name" value="BEN"/>
    <property type="match status" value="1"/>
</dbReference>
<dbReference type="EMBL" id="GDHF01019476">
    <property type="protein sequence ID" value="JAI32838.1"/>
    <property type="molecule type" value="Transcribed_RNA"/>
</dbReference>
<dbReference type="Gene3D" id="1.10.10.2590">
    <property type="entry name" value="BEN domain"/>
    <property type="match status" value="1"/>
</dbReference>
<proteinExistence type="predicted"/>
<gene>
    <name evidence="3" type="ORF">c0_g1_i7</name>
</gene>
<dbReference type="SMR" id="A0A0K8V236"/>
<dbReference type="GO" id="GO:0003677">
    <property type="term" value="F:DNA binding"/>
    <property type="evidence" value="ECO:0007669"/>
    <property type="project" value="InterPro"/>
</dbReference>
<feature type="compositionally biased region" description="Low complexity" evidence="1">
    <location>
        <begin position="198"/>
        <end position="207"/>
    </location>
</feature>
<feature type="region of interest" description="Disordered" evidence="1">
    <location>
        <begin position="102"/>
        <end position="134"/>
    </location>
</feature>
<evidence type="ECO:0000256" key="1">
    <source>
        <dbReference type="SAM" id="MobiDB-lite"/>
    </source>
</evidence>
<sequence>MEDLLNWITRTNPERSLPGIDTHPILSKAQIKYENEMIMNAEEPEELKPLINRWLVEYQNLTKSELAKFNPATQEALRSKYILARKMHETLKERAIRRKQGLPNPKLNTNLADFPETPERPNTRHSINSNVKQNEERRELKVFVEKAFSVISNVEKRNNLLEEIFYENNKANKANFSSRNPSVSASTNDSHTTHVEPSKTSSSYSTTPLRRSSRRCTSPRVGNPQKRVLIEVSGETNTGQRGISMPIRRKADLPTIANGDIYTVIAGITTRKLLSLVFSDEILAKSTLSGKPSPAFVGRERPPKDPLNPEKVADIEYCVLSRIHSSKYVVRNVITTKCSDVSKKYRHLNKAPRPNDRNEE</sequence>
<protein>
    <recommendedName>
        <fullName evidence="2">BEN domain-containing protein</fullName>
    </recommendedName>
</protein>
<dbReference type="InterPro" id="IPR018379">
    <property type="entry name" value="BEN_domain"/>
</dbReference>
<evidence type="ECO:0000259" key="2">
    <source>
        <dbReference type="PROSITE" id="PS51457"/>
    </source>
</evidence>
<feature type="region of interest" description="Disordered" evidence="1">
    <location>
        <begin position="173"/>
        <end position="227"/>
    </location>
</feature>
<dbReference type="OrthoDB" id="8186171at2759"/>
<dbReference type="SMART" id="SM01025">
    <property type="entry name" value="BEN"/>
    <property type="match status" value="1"/>
</dbReference>
<evidence type="ECO:0000313" key="3">
    <source>
        <dbReference type="EMBL" id="JAI32838.1"/>
    </source>
</evidence>